<sequence>MDDCLYNMGGISFKTPIALPPKFKISDAENFDGTGDTKHVRRYLSIAEMKGLDEKQTLHAFPLSFTGGASRSRLRLLTSPISSFGELCDCGTRIEDANNNGKLEKGESKPLIKKTYGEGVTSSKAPNPVNISAIIPQQTLATQASQRRPVENFDPRMTLAQAYENLSSKGFIKPLDRTPMPNPIPPTWNLNEYCQFHQKPDHKIDTCFCLKQEIQDLIDNGALLNPNIITKPSKTLEVNDVEVQAIWDEEDEVLKNAVPVWGILPKGIAELKKKVIEENVANITRSGKHYKPSYLEKDHPGVEVPSHPLLAFFDKDLPPEGDTHTRPLTALTIGLDMETIIPSPLTVRAYYNTSRNVMGTFKAPCKICPLDTIMEFHIMDITPNYNRLLGRA</sequence>
<comment type="caution">
    <text evidence="1">The sequence shown here is derived from an EMBL/GenBank/DDBJ whole genome shotgun (WGS) entry which is preliminary data.</text>
</comment>
<dbReference type="EMBL" id="JAZDWU010000003">
    <property type="protein sequence ID" value="KAL0008839.1"/>
    <property type="molecule type" value="Genomic_DNA"/>
</dbReference>
<protein>
    <submittedName>
        <fullName evidence="1">Uncharacterized protein</fullName>
    </submittedName>
</protein>
<evidence type="ECO:0000313" key="1">
    <source>
        <dbReference type="EMBL" id="KAL0008839.1"/>
    </source>
</evidence>
<proteinExistence type="predicted"/>
<accession>A0AAW2DFE5</accession>
<name>A0AAW2DFE5_9ROSI</name>
<reference evidence="1 2" key="1">
    <citation type="submission" date="2024-01" db="EMBL/GenBank/DDBJ databases">
        <title>A telomere-to-telomere, gap-free genome of sweet tea (Lithocarpus litseifolius).</title>
        <authorList>
            <person name="Zhou J."/>
        </authorList>
    </citation>
    <scope>NUCLEOTIDE SEQUENCE [LARGE SCALE GENOMIC DNA]</scope>
    <source>
        <strain evidence="1">Zhou-2022a</strain>
        <tissue evidence="1">Leaf</tissue>
    </source>
</reference>
<evidence type="ECO:0000313" key="2">
    <source>
        <dbReference type="Proteomes" id="UP001459277"/>
    </source>
</evidence>
<keyword evidence="2" id="KW-1185">Reference proteome</keyword>
<dbReference type="AlphaFoldDB" id="A0AAW2DFE5"/>
<gene>
    <name evidence="1" type="ORF">SO802_010341</name>
</gene>
<organism evidence="1 2">
    <name type="scientific">Lithocarpus litseifolius</name>
    <dbReference type="NCBI Taxonomy" id="425828"/>
    <lineage>
        <taxon>Eukaryota</taxon>
        <taxon>Viridiplantae</taxon>
        <taxon>Streptophyta</taxon>
        <taxon>Embryophyta</taxon>
        <taxon>Tracheophyta</taxon>
        <taxon>Spermatophyta</taxon>
        <taxon>Magnoliopsida</taxon>
        <taxon>eudicotyledons</taxon>
        <taxon>Gunneridae</taxon>
        <taxon>Pentapetalae</taxon>
        <taxon>rosids</taxon>
        <taxon>fabids</taxon>
        <taxon>Fagales</taxon>
        <taxon>Fagaceae</taxon>
        <taxon>Lithocarpus</taxon>
    </lineage>
</organism>
<dbReference type="Proteomes" id="UP001459277">
    <property type="component" value="Unassembled WGS sequence"/>
</dbReference>